<dbReference type="InterPro" id="IPR001750">
    <property type="entry name" value="ND/Mrp_TM"/>
</dbReference>
<evidence type="ECO:0000259" key="9">
    <source>
        <dbReference type="Pfam" id="PF00361"/>
    </source>
</evidence>
<feature type="transmembrane region" description="Helical" evidence="8">
    <location>
        <begin position="30"/>
        <end position="50"/>
    </location>
</feature>
<keyword evidence="3" id="KW-1003">Cell membrane</keyword>
<organism evidence="10 11">
    <name type="scientific">Sphingobium lignivorans</name>
    <dbReference type="NCBI Taxonomy" id="2735886"/>
    <lineage>
        <taxon>Bacteria</taxon>
        <taxon>Pseudomonadati</taxon>
        <taxon>Pseudomonadota</taxon>
        <taxon>Alphaproteobacteria</taxon>
        <taxon>Sphingomonadales</taxon>
        <taxon>Sphingomonadaceae</taxon>
        <taxon>Sphingobium</taxon>
    </lineage>
</organism>
<gene>
    <name evidence="10" type="ORF">HNP60_001730</name>
</gene>
<protein>
    <submittedName>
        <fullName evidence="10">Multicomponent K+:H+ antiporter subunit D</fullName>
    </submittedName>
</protein>
<feature type="transmembrane region" description="Helical" evidence="8">
    <location>
        <begin position="333"/>
        <end position="353"/>
    </location>
</feature>
<evidence type="ECO:0000256" key="2">
    <source>
        <dbReference type="ARBA" id="ARBA00005346"/>
    </source>
</evidence>
<evidence type="ECO:0000313" key="10">
    <source>
        <dbReference type="EMBL" id="MBB5985756.1"/>
    </source>
</evidence>
<dbReference type="InterPro" id="IPR003918">
    <property type="entry name" value="NADH_UbQ_OxRdtase"/>
</dbReference>
<dbReference type="Pfam" id="PF00361">
    <property type="entry name" value="Proton_antipo_M"/>
    <property type="match status" value="1"/>
</dbReference>
<dbReference type="NCBIfam" id="NF009309">
    <property type="entry name" value="PRK12666.1"/>
    <property type="match status" value="1"/>
</dbReference>
<dbReference type="InterPro" id="IPR050586">
    <property type="entry name" value="CPA3_Na-H_Antiporter_D"/>
</dbReference>
<feature type="transmembrane region" description="Helical" evidence="8">
    <location>
        <begin position="122"/>
        <end position="147"/>
    </location>
</feature>
<feature type="transmembrane region" description="Helical" evidence="8">
    <location>
        <begin position="377"/>
        <end position="401"/>
    </location>
</feature>
<evidence type="ECO:0000256" key="5">
    <source>
        <dbReference type="ARBA" id="ARBA00022989"/>
    </source>
</evidence>
<sequence>MDQLIVAPLLLPAIAAAASLLFMRRRRWIGAALSLGSVLLLIALALHMLLTASTGAVNAYALGNWPAPFGIVLVLDRLAALMLLLTALLALPVLAHAVISGLDRKGWHFHPLFQFQLLGLNGAFLTGDLFNLFVFFEVLLIASYGLMLHGQGPERLKAGVQYVVINLVGSTLFLIALGILYGVTGTLNMADMAVRIPALPASDGGLVRAGALILLCVFALKAALLPLHLWLPRTYAATSPAVAAFFAIMTKVGIYAIIRTVPLIFGAQAGAAAWAPMPWMLPSALATTIIGFLGLLAARGLRDLAAFALIGSTGTLLISVSRFDPGAMAAGLYYLPHTTLTAALLFILVDIIARRRGSYGDAVVPGVRFAGLERLSLLYLLAAMALVGMPPLSGFIGKLLILQATLTDPWGPWIWATILGTTLLGMLGMARAGSAIFWKSASATPQPSFRTAAPSPPGFTELLPVLFLLLLLGGLTVGAGVASRFAQETASQIFAPAAYIEAVLGPAVGER</sequence>
<evidence type="ECO:0000313" key="11">
    <source>
        <dbReference type="Proteomes" id="UP001138540"/>
    </source>
</evidence>
<feature type="transmembrane region" description="Helical" evidence="8">
    <location>
        <begin position="304"/>
        <end position="321"/>
    </location>
</feature>
<feature type="transmembrane region" description="Helical" evidence="8">
    <location>
        <begin position="159"/>
        <end position="183"/>
    </location>
</feature>
<dbReference type="PANTHER" id="PTHR42703:SF1">
    <property type="entry name" value="NA(+)_H(+) ANTIPORTER SUBUNIT D1"/>
    <property type="match status" value="1"/>
</dbReference>
<dbReference type="EMBL" id="JACHKA010000001">
    <property type="protein sequence ID" value="MBB5985756.1"/>
    <property type="molecule type" value="Genomic_DNA"/>
</dbReference>
<accession>A0ABR6NES3</accession>
<evidence type="ECO:0000256" key="6">
    <source>
        <dbReference type="ARBA" id="ARBA00023136"/>
    </source>
</evidence>
<reference evidence="10 11" key="1">
    <citation type="submission" date="2020-08" db="EMBL/GenBank/DDBJ databases">
        <title>Exploring microbial biodiversity for novel pathways involved in the catabolism of aromatic compounds derived from lignin.</title>
        <authorList>
            <person name="Elkins J."/>
        </authorList>
    </citation>
    <scope>NUCLEOTIDE SEQUENCE [LARGE SCALE GENOMIC DNA]</scope>
    <source>
        <strain evidence="10 11">B1D3A</strain>
    </source>
</reference>
<feature type="transmembrane region" description="Helical" evidence="8">
    <location>
        <begin position="6"/>
        <end position="23"/>
    </location>
</feature>
<keyword evidence="6 8" id="KW-0472">Membrane</keyword>
<feature type="transmembrane region" description="Helical" evidence="8">
    <location>
        <begin position="277"/>
        <end position="297"/>
    </location>
</feature>
<dbReference type="PRINTS" id="PR01437">
    <property type="entry name" value="NUOXDRDTASE4"/>
</dbReference>
<keyword evidence="4 7" id="KW-0812">Transmembrane</keyword>
<dbReference type="Proteomes" id="UP001138540">
    <property type="component" value="Unassembled WGS sequence"/>
</dbReference>
<evidence type="ECO:0000256" key="7">
    <source>
        <dbReference type="RuleBase" id="RU000320"/>
    </source>
</evidence>
<feature type="transmembrane region" description="Helical" evidence="8">
    <location>
        <begin position="243"/>
        <end position="265"/>
    </location>
</feature>
<feature type="transmembrane region" description="Helical" evidence="8">
    <location>
        <begin position="82"/>
        <end position="102"/>
    </location>
</feature>
<feature type="domain" description="NADH:quinone oxidoreductase/Mrp antiporter transmembrane" evidence="9">
    <location>
        <begin position="127"/>
        <end position="422"/>
    </location>
</feature>
<feature type="transmembrane region" description="Helical" evidence="8">
    <location>
        <begin position="413"/>
        <end position="438"/>
    </location>
</feature>
<name>A0ABR6NES3_9SPHN</name>
<evidence type="ECO:0000256" key="1">
    <source>
        <dbReference type="ARBA" id="ARBA00004651"/>
    </source>
</evidence>
<dbReference type="PANTHER" id="PTHR42703">
    <property type="entry name" value="NADH DEHYDROGENASE"/>
    <property type="match status" value="1"/>
</dbReference>
<keyword evidence="5 8" id="KW-1133">Transmembrane helix</keyword>
<evidence type="ECO:0000256" key="4">
    <source>
        <dbReference type="ARBA" id="ARBA00022692"/>
    </source>
</evidence>
<comment type="similarity">
    <text evidence="2">Belongs to the CPA3 antiporters (TC 2.A.63) subunit D family.</text>
</comment>
<proteinExistence type="inferred from homology"/>
<feature type="transmembrane region" description="Helical" evidence="8">
    <location>
        <begin position="56"/>
        <end position="75"/>
    </location>
</feature>
<evidence type="ECO:0000256" key="3">
    <source>
        <dbReference type="ARBA" id="ARBA00022475"/>
    </source>
</evidence>
<feature type="transmembrane region" description="Helical" evidence="8">
    <location>
        <begin position="209"/>
        <end position="231"/>
    </location>
</feature>
<comment type="caution">
    <text evidence="10">The sequence shown here is derived from an EMBL/GenBank/DDBJ whole genome shotgun (WGS) entry which is preliminary data.</text>
</comment>
<evidence type="ECO:0000256" key="8">
    <source>
        <dbReference type="SAM" id="Phobius"/>
    </source>
</evidence>
<keyword evidence="11" id="KW-1185">Reference proteome</keyword>
<dbReference type="RefSeq" id="WP_184152484.1">
    <property type="nucleotide sequence ID" value="NZ_JACHKA010000001.1"/>
</dbReference>
<feature type="transmembrane region" description="Helical" evidence="8">
    <location>
        <begin position="459"/>
        <end position="482"/>
    </location>
</feature>
<comment type="subcellular location">
    <subcellularLocation>
        <location evidence="1">Cell membrane</location>
        <topology evidence="1">Multi-pass membrane protein</topology>
    </subcellularLocation>
    <subcellularLocation>
        <location evidence="7">Membrane</location>
        <topology evidence="7">Multi-pass membrane protein</topology>
    </subcellularLocation>
</comment>